<comment type="caution">
    <text evidence="10">The sequence shown here is derived from an EMBL/GenBank/DDBJ whole genome shotgun (WGS) entry which is preliminary data.</text>
</comment>
<evidence type="ECO:0008006" key="11">
    <source>
        <dbReference type="Google" id="ProtNLM"/>
    </source>
</evidence>
<feature type="transmembrane region" description="Helical" evidence="9">
    <location>
        <begin position="185"/>
        <end position="204"/>
    </location>
</feature>
<dbReference type="Proteomes" id="UP000885779">
    <property type="component" value="Unassembled WGS sequence"/>
</dbReference>
<keyword evidence="6 9" id="KW-0812">Transmembrane</keyword>
<evidence type="ECO:0000256" key="8">
    <source>
        <dbReference type="ARBA" id="ARBA00023136"/>
    </source>
</evidence>
<keyword evidence="5" id="KW-0598">Phosphotransferase system</keyword>
<organism evidence="10">
    <name type="scientific">Caldithrix abyssi</name>
    <dbReference type="NCBI Taxonomy" id="187145"/>
    <lineage>
        <taxon>Bacteria</taxon>
        <taxon>Pseudomonadati</taxon>
        <taxon>Calditrichota</taxon>
        <taxon>Calditrichia</taxon>
        <taxon>Calditrichales</taxon>
        <taxon>Calditrichaceae</taxon>
        <taxon>Caldithrix</taxon>
    </lineage>
</organism>
<sequence length="227" mass="25031">MDILWLSLAGAALMMDTTATFQIMVSQPIVACTIIGYLGGDAAMGLHIGLLLQLLWLSDLPVGATLVPAGNYASIVSAAVAVELIGIFPEKHFMIVLLIVLYSLLLSYFGARMVRINRNWNTYFFNKAVRYMEKGSVGAITFINYQALLMHFIIAFLLVFSGILLGEFLIGFITRELSVTWNETARFIEVALLGTGAGLTLSLYKRNEMKTWIVGGAIVALLYFLFQ</sequence>
<dbReference type="AlphaFoldDB" id="A0A7V4WWQ7"/>
<keyword evidence="4" id="KW-0762">Sugar transport</keyword>
<feature type="transmembrane region" description="Helical" evidence="9">
    <location>
        <begin position="41"/>
        <end position="57"/>
    </location>
</feature>
<keyword evidence="8 9" id="KW-0472">Membrane</keyword>
<reference evidence="10" key="1">
    <citation type="journal article" date="2020" name="mSystems">
        <title>Genome- and Community-Level Interaction Insights into Carbon Utilization and Element Cycling Functions of Hydrothermarchaeota in Hydrothermal Sediment.</title>
        <authorList>
            <person name="Zhou Z."/>
            <person name="Liu Y."/>
            <person name="Xu W."/>
            <person name="Pan J."/>
            <person name="Luo Z.H."/>
            <person name="Li M."/>
        </authorList>
    </citation>
    <scope>NUCLEOTIDE SEQUENCE [LARGE SCALE GENOMIC DNA]</scope>
    <source>
        <strain evidence="10">HyVt-577</strain>
    </source>
</reference>
<evidence type="ECO:0000256" key="5">
    <source>
        <dbReference type="ARBA" id="ARBA00022683"/>
    </source>
</evidence>
<keyword evidence="7 9" id="KW-1133">Transmembrane helix</keyword>
<gene>
    <name evidence="10" type="ORF">ENK44_17160</name>
</gene>
<evidence type="ECO:0000313" key="10">
    <source>
        <dbReference type="EMBL" id="HGY57440.1"/>
    </source>
</evidence>
<dbReference type="EMBL" id="DRQG01000161">
    <property type="protein sequence ID" value="HGY57440.1"/>
    <property type="molecule type" value="Genomic_DNA"/>
</dbReference>
<evidence type="ECO:0000256" key="1">
    <source>
        <dbReference type="ARBA" id="ARBA00004651"/>
    </source>
</evidence>
<feature type="transmembrane region" description="Helical" evidence="9">
    <location>
        <begin position="69"/>
        <end position="87"/>
    </location>
</feature>
<comment type="subcellular location">
    <subcellularLocation>
        <location evidence="1">Cell membrane</location>
        <topology evidence="1">Multi-pass membrane protein</topology>
    </subcellularLocation>
</comment>
<dbReference type="InterPro" id="IPR004700">
    <property type="entry name" value="PTS_IIC_man"/>
</dbReference>
<evidence type="ECO:0000256" key="4">
    <source>
        <dbReference type="ARBA" id="ARBA00022597"/>
    </source>
</evidence>
<accession>A0A7V4WWQ7</accession>
<dbReference type="GO" id="GO:0009401">
    <property type="term" value="P:phosphoenolpyruvate-dependent sugar phosphotransferase system"/>
    <property type="evidence" value="ECO:0007669"/>
    <property type="project" value="UniProtKB-KW"/>
</dbReference>
<protein>
    <recommendedName>
        <fullName evidence="11">PTS sugar transporter subunit IIC</fullName>
    </recommendedName>
</protein>
<feature type="transmembrane region" description="Helical" evidence="9">
    <location>
        <begin position="148"/>
        <end position="173"/>
    </location>
</feature>
<evidence type="ECO:0000256" key="3">
    <source>
        <dbReference type="ARBA" id="ARBA00022475"/>
    </source>
</evidence>
<feature type="transmembrane region" description="Helical" evidence="9">
    <location>
        <begin position="211"/>
        <end position="226"/>
    </location>
</feature>
<keyword evidence="2" id="KW-0813">Transport</keyword>
<feature type="transmembrane region" description="Helical" evidence="9">
    <location>
        <begin position="93"/>
        <end position="111"/>
    </location>
</feature>
<name>A0A7V4WWQ7_CALAY</name>
<evidence type="ECO:0000256" key="9">
    <source>
        <dbReference type="SAM" id="Phobius"/>
    </source>
</evidence>
<evidence type="ECO:0000256" key="7">
    <source>
        <dbReference type="ARBA" id="ARBA00022989"/>
    </source>
</evidence>
<evidence type="ECO:0000256" key="2">
    <source>
        <dbReference type="ARBA" id="ARBA00022448"/>
    </source>
</evidence>
<keyword evidence="3" id="KW-1003">Cell membrane</keyword>
<evidence type="ECO:0000256" key="6">
    <source>
        <dbReference type="ARBA" id="ARBA00022692"/>
    </source>
</evidence>
<proteinExistence type="predicted"/>
<dbReference type="Pfam" id="PF03609">
    <property type="entry name" value="EII-Sor"/>
    <property type="match status" value="1"/>
</dbReference>
<dbReference type="GO" id="GO:0005886">
    <property type="term" value="C:plasma membrane"/>
    <property type="evidence" value="ECO:0007669"/>
    <property type="project" value="UniProtKB-SubCell"/>
</dbReference>